<dbReference type="Proteomes" id="UP000740926">
    <property type="component" value="Unassembled WGS sequence"/>
</dbReference>
<keyword evidence="3" id="KW-1185">Reference proteome</keyword>
<comment type="caution">
    <text evidence="2">The sequence shown here is derived from an EMBL/GenBank/DDBJ whole genome shotgun (WGS) entry which is preliminary data.</text>
</comment>
<accession>A0A9P7C1M1</accession>
<evidence type="ECO:0000256" key="1">
    <source>
        <dbReference type="SAM" id="MobiDB-lite"/>
    </source>
</evidence>
<proteinExistence type="predicted"/>
<evidence type="ECO:0000313" key="2">
    <source>
        <dbReference type="EMBL" id="KAG1531849.1"/>
    </source>
</evidence>
<protein>
    <submittedName>
        <fullName evidence="2">Uncharacterized protein</fullName>
    </submittedName>
</protein>
<feature type="compositionally biased region" description="Low complexity" evidence="1">
    <location>
        <begin position="9"/>
        <end position="21"/>
    </location>
</feature>
<sequence>MVPQSARCTTGARRAPTSAARRTGRVHWPVSARWPACARWPCCRTTSPPTTCRRPTRSWRRVPLVNTWRRWVCRKKTSIRTPPTAATT</sequence>
<name>A0A9P7C1M1_9FUNG</name>
<dbReference type="EMBL" id="JAANIU010010425">
    <property type="protein sequence ID" value="KAG1531849.1"/>
    <property type="molecule type" value="Genomic_DNA"/>
</dbReference>
<evidence type="ECO:0000313" key="3">
    <source>
        <dbReference type="Proteomes" id="UP000740926"/>
    </source>
</evidence>
<gene>
    <name evidence="2" type="ORF">G6F50_016477</name>
</gene>
<dbReference type="AlphaFoldDB" id="A0A9P7C1M1"/>
<organism evidence="2 3">
    <name type="scientific">Rhizopus delemar</name>
    <dbReference type="NCBI Taxonomy" id="936053"/>
    <lineage>
        <taxon>Eukaryota</taxon>
        <taxon>Fungi</taxon>
        <taxon>Fungi incertae sedis</taxon>
        <taxon>Mucoromycota</taxon>
        <taxon>Mucoromycotina</taxon>
        <taxon>Mucoromycetes</taxon>
        <taxon>Mucorales</taxon>
        <taxon>Mucorineae</taxon>
        <taxon>Rhizopodaceae</taxon>
        <taxon>Rhizopus</taxon>
    </lineage>
</organism>
<reference evidence="2 3" key="1">
    <citation type="journal article" date="2020" name="Microb. Genom.">
        <title>Genetic diversity of clinical and environmental Mucorales isolates obtained from an investigation of mucormycosis cases among solid organ transplant recipients.</title>
        <authorList>
            <person name="Nguyen M.H."/>
            <person name="Kaul D."/>
            <person name="Muto C."/>
            <person name="Cheng S.J."/>
            <person name="Richter R.A."/>
            <person name="Bruno V.M."/>
            <person name="Liu G."/>
            <person name="Beyhan S."/>
            <person name="Sundermann A.J."/>
            <person name="Mounaud S."/>
            <person name="Pasculle A.W."/>
            <person name="Nierman W.C."/>
            <person name="Driscoll E."/>
            <person name="Cumbie R."/>
            <person name="Clancy C.J."/>
            <person name="Dupont C.L."/>
        </authorList>
    </citation>
    <scope>NUCLEOTIDE SEQUENCE [LARGE SCALE GENOMIC DNA]</scope>
    <source>
        <strain evidence="2 3">GL24</strain>
    </source>
</reference>
<feature type="region of interest" description="Disordered" evidence="1">
    <location>
        <begin position="1"/>
        <end position="24"/>
    </location>
</feature>